<evidence type="ECO:0000256" key="1">
    <source>
        <dbReference type="SAM" id="MobiDB-lite"/>
    </source>
</evidence>
<dbReference type="Gene3D" id="3.80.10.10">
    <property type="entry name" value="Ribonuclease Inhibitor"/>
    <property type="match status" value="1"/>
</dbReference>
<feature type="non-terminal residue" evidence="2">
    <location>
        <position position="215"/>
    </location>
</feature>
<feature type="region of interest" description="Disordered" evidence="1">
    <location>
        <begin position="1"/>
        <end position="70"/>
    </location>
</feature>
<evidence type="ECO:0000313" key="3">
    <source>
        <dbReference type="Proteomes" id="UP000034616"/>
    </source>
</evidence>
<gene>
    <name evidence="2" type="ORF">UU35_C0016G0001</name>
</gene>
<proteinExistence type="predicted"/>
<name>A0A0G0UBA1_9BACT</name>
<accession>A0A0G0UBA1</accession>
<dbReference type="AlphaFoldDB" id="A0A0G0UBA1"/>
<evidence type="ECO:0000313" key="2">
    <source>
        <dbReference type="EMBL" id="KKR86254.1"/>
    </source>
</evidence>
<organism evidence="2 3">
    <name type="scientific">Candidatus Uhrbacteria bacterium GW2011_GWC2_41_11</name>
    <dbReference type="NCBI Taxonomy" id="1618985"/>
    <lineage>
        <taxon>Bacteria</taxon>
        <taxon>Candidatus Uhriibacteriota</taxon>
    </lineage>
</organism>
<comment type="caution">
    <text evidence="2">The sequence shown here is derived from an EMBL/GenBank/DDBJ whole genome shotgun (WGS) entry which is preliminary data.</text>
</comment>
<dbReference type="EMBL" id="LCAH01000016">
    <property type="protein sequence ID" value="KKR86254.1"/>
    <property type="molecule type" value="Genomic_DNA"/>
</dbReference>
<sequence>MSPNSLENPFHHPEPNKGIPSELTGRFLDSATTQALTEALGEDEPSKSEPQQDLPPADISMSGKEQKEVEKESYWTREQYIEWAQEFGKDADWVDETFKFESDGTTIVEGNLLLRGTKIEQLPVGLMKVKGDLNISRNPSFKFNGYPKRVGGHLWCNESNLTSLQGMPKEVGGYISLEYNKIRSLDGLPDKVTGNLSLFNNQLENLDGISKEVSE</sequence>
<reference evidence="2 3" key="1">
    <citation type="journal article" date="2015" name="Nature">
        <title>rRNA introns, odd ribosomes, and small enigmatic genomes across a large radiation of phyla.</title>
        <authorList>
            <person name="Brown C.T."/>
            <person name="Hug L.A."/>
            <person name="Thomas B.C."/>
            <person name="Sharon I."/>
            <person name="Castelle C.J."/>
            <person name="Singh A."/>
            <person name="Wilkins M.J."/>
            <person name="Williams K.H."/>
            <person name="Banfield J.F."/>
        </authorList>
    </citation>
    <scope>NUCLEOTIDE SEQUENCE [LARGE SCALE GENOMIC DNA]</scope>
</reference>
<dbReference type="InterPro" id="IPR032675">
    <property type="entry name" value="LRR_dom_sf"/>
</dbReference>
<protein>
    <submittedName>
        <fullName evidence="2">Uncharacterized protein</fullName>
    </submittedName>
</protein>
<dbReference type="Proteomes" id="UP000034616">
    <property type="component" value="Unassembled WGS sequence"/>
</dbReference>